<feature type="active site" evidence="9">
    <location>
        <position position="263"/>
    </location>
</feature>
<organism evidence="13 14">
    <name type="scientific">Gluconacetobacter asukensis</name>
    <dbReference type="NCBI Taxonomy" id="1017181"/>
    <lineage>
        <taxon>Bacteria</taxon>
        <taxon>Pseudomonadati</taxon>
        <taxon>Pseudomonadota</taxon>
        <taxon>Alphaproteobacteria</taxon>
        <taxon>Acetobacterales</taxon>
        <taxon>Acetobacteraceae</taxon>
        <taxon>Gluconacetobacter</taxon>
    </lineage>
</organism>
<dbReference type="RefSeq" id="WP_182979570.1">
    <property type="nucleotide sequence ID" value="NZ_BAABGB010000007.1"/>
</dbReference>
<dbReference type="InterPro" id="IPR050090">
    <property type="entry name" value="Tyrosine_recombinase_XerCD"/>
</dbReference>
<comment type="subunit">
    <text evidence="9">Forms a cyclic heterotetrameric complex composed of two molecules of XerC and two molecules of XerD.</text>
</comment>
<dbReference type="PROSITE" id="PS51898">
    <property type="entry name" value="TYR_RECOMBINASE"/>
    <property type="match status" value="1"/>
</dbReference>
<dbReference type="InterPro" id="IPR044068">
    <property type="entry name" value="CB"/>
</dbReference>
<dbReference type="Proteomes" id="UP000577891">
    <property type="component" value="Unassembled WGS sequence"/>
</dbReference>
<dbReference type="EMBL" id="JABEQE010000011">
    <property type="protein sequence ID" value="MBB2173057.1"/>
    <property type="molecule type" value="Genomic_DNA"/>
</dbReference>
<protein>
    <recommendedName>
        <fullName evidence="9">Tyrosine recombinase XerC</fullName>
    </recommendedName>
</protein>
<dbReference type="InterPro" id="IPR002104">
    <property type="entry name" value="Integrase_catalytic"/>
</dbReference>
<comment type="caution">
    <text evidence="13">The sequence shown here is derived from an EMBL/GenBank/DDBJ whole genome shotgun (WGS) entry which is preliminary data.</text>
</comment>
<feature type="domain" description="Core-binding (CB)" evidence="12">
    <location>
        <begin position="1"/>
        <end position="105"/>
    </location>
</feature>
<evidence type="ECO:0000256" key="8">
    <source>
        <dbReference type="ARBA" id="ARBA00023306"/>
    </source>
</evidence>
<proteinExistence type="inferred from homology"/>
<evidence type="ECO:0000256" key="10">
    <source>
        <dbReference type="SAM" id="MobiDB-lite"/>
    </source>
</evidence>
<dbReference type="InterPro" id="IPR013762">
    <property type="entry name" value="Integrase-like_cat_sf"/>
</dbReference>
<evidence type="ECO:0000256" key="6">
    <source>
        <dbReference type="ARBA" id="ARBA00023125"/>
    </source>
</evidence>
<keyword evidence="14" id="KW-1185">Reference proteome</keyword>
<evidence type="ECO:0000256" key="9">
    <source>
        <dbReference type="HAMAP-Rule" id="MF_01808"/>
    </source>
</evidence>
<keyword evidence="8 9" id="KW-0131">Cell cycle</keyword>
<evidence type="ECO:0000256" key="4">
    <source>
        <dbReference type="ARBA" id="ARBA00022829"/>
    </source>
</evidence>
<evidence type="ECO:0000313" key="14">
    <source>
        <dbReference type="Proteomes" id="UP000577891"/>
    </source>
</evidence>
<feature type="active site" evidence="9">
    <location>
        <position position="169"/>
    </location>
</feature>
<evidence type="ECO:0000256" key="3">
    <source>
        <dbReference type="ARBA" id="ARBA00022618"/>
    </source>
</evidence>
<evidence type="ECO:0000256" key="1">
    <source>
        <dbReference type="ARBA" id="ARBA00004496"/>
    </source>
</evidence>
<dbReference type="InterPro" id="IPR023009">
    <property type="entry name" value="Tyrosine_recombinase_XerC/XerD"/>
</dbReference>
<evidence type="ECO:0000259" key="12">
    <source>
        <dbReference type="PROSITE" id="PS51900"/>
    </source>
</evidence>
<dbReference type="PROSITE" id="PS51900">
    <property type="entry name" value="CB"/>
    <property type="match status" value="1"/>
</dbReference>
<dbReference type="Pfam" id="PF00589">
    <property type="entry name" value="Phage_integrase"/>
    <property type="match status" value="1"/>
</dbReference>
<keyword evidence="6 9" id="KW-0238">DNA-binding</keyword>
<dbReference type="GO" id="GO:0006313">
    <property type="term" value="P:DNA transposition"/>
    <property type="evidence" value="ECO:0007669"/>
    <property type="project" value="UniProtKB-UniRule"/>
</dbReference>
<feature type="active site" description="O-(3'-phospho-DNA)-tyrosine intermediate" evidence="9">
    <location>
        <position position="298"/>
    </location>
</feature>
<accession>A0A7W4J207</accession>
<feature type="domain" description="Tyr recombinase" evidence="11">
    <location>
        <begin position="126"/>
        <end position="311"/>
    </location>
</feature>
<evidence type="ECO:0000259" key="11">
    <source>
        <dbReference type="PROSITE" id="PS51898"/>
    </source>
</evidence>
<feature type="active site" evidence="9">
    <location>
        <position position="289"/>
    </location>
</feature>
<feature type="active site" evidence="9">
    <location>
        <position position="196"/>
    </location>
</feature>
<dbReference type="GO" id="GO:0005737">
    <property type="term" value="C:cytoplasm"/>
    <property type="evidence" value="ECO:0007669"/>
    <property type="project" value="UniProtKB-SubCell"/>
</dbReference>
<evidence type="ECO:0000256" key="7">
    <source>
        <dbReference type="ARBA" id="ARBA00023172"/>
    </source>
</evidence>
<comment type="subcellular location">
    <subcellularLocation>
        <location evidence="1 9">Cytoplasm</location>
    </subcellularLocation>
</comment>
<dbReference type="Gene3D" id="1.10.150.130">
    <property type="match status" value="1"/>
</dbReference>
<dbReference type="SUPFAM" id="SSF47823">
    <property type="entry name" value="lambda integrase-like, N-terminal domain"/>
    <property type="match status" value="1"/>
</dbReference>
<keyword evidence="7 9" id="KW-0233">DNA recombination</keyword>
<keyword evidence="4 9" id="KW-0159">Chromosome partition</keyword>
<dbReference type="GO" id="GO:0003677">
    <property type="term" value="F:DNA binding"/>
    <property type="evidence" value="ECO:0007669"/>
    <property type="project" value="UniProtKB-UniRule"/>
</dbReference>
<dbReference type="InterPro" id="IPR010998">
    <property type="entry name" value="Integrase_recombinase_N"/>
</dbReference>
<comment type="similarity">
    <text evidence="9">Belongs to the 'phage' integrase family. XerC subfamily.</text>
</comment>
<evidence type="ECO:0000256" key="5">
    <source>
        <dbReference type="ARBA" id="ARBA00022908"/>
    </source>
</evidence>
<dbReference type="InterPro" id="IPR004107">
    <property type="entry name" value="Integrase_SAM-like_N"/>
</dbReference>
<gene>
    <name evidence="9" type="primary">xerC</name>
    <name evidence="13" type="ORF">HLH35_13170</name>
</gene>
<dbReference type="HAMAP" id="MF_01808">
    <property type="entry name" value="Recomb_XerC_XerD"/>
    <property type="match status" value="1"/>
</dbReference>
<feature type="active site" evidence="9">
    <location>
        <position position="266"/>
    </location>
</feature>
<keyword evidence="2 9" id="KW-0963">Cytoplasm</keyword>
<reference evidence="13 14" key="1">
    <citation type="submission" date="2020-04" db="EMBL/GenBank/DDBJ databases">
        <title>Description of novel Gluconacetobacter.</title>
        <authorList>
            <person name="Sombolestani A."/>
        </authorList>
    </citation>
    <scope>NUCLEOTIDE SEQUENCE [LARGE SCALE GENOMIC DNA]</scope>
    <source>
        <strain evidence="13 14">LMG 27724</strain>
    </source>
</reference>
<comment type="function">
    <text evidence="9">Site-specific tyrosine recombinase, which acts by catalyzing the cutting and rejoining of the recombining DNA molecules. The XerC-XerD complex is essential to convert dimers of the bacterial chromosome into monomers to permit their segregation at cell division. It also contributes to the segregational stability of plasmids.</text>
</comment>
<dbReference type="SUPFAM" id="SSF56349">
    <property type="entry name" value="DNA breaking-rejoining enzymes"/>
    <property type="match status" value="1"/>
</dbReference>
<evidence type="ECO:0000313" key="13">
    <source>
        <dbReference type="EMBL" id="MBB2173057.1"/>
    </source>
</evidence>
<feature type="compositionally biased region" description="Polar residues" evidence="10">
    <location>
        <begin position="328"/>
        <end position="337"/>
    </location>
</feature>
<keyword evidence="5 9" id="KW-0229">DNA integration</keyword>
<evidence type="ECO:0000256" key="2">
    <source>
        <dbReference type="ARBA" id="ARBA00022490"/>
    </source>
</evidence>
<dbReference type="PANTHER" id="PTHR30349:SF90">
    <property type="entry name" value="TYROSINE RECOMBINASE XERD"/>
    <property type="match status" value="1"/>
</dbReference>
<sequence>MTGAALRDAFLDWMRDEKRAALLTITAYRGDLDRFLAFVGAHLGGEVDLAMLDRLSLTDLRAWLASEHAGAQQAKAGRRAGSADRAARTRARRVSAMRSFYRYLARHHGVTNPAPGLLAAPRFRASLPRPLTTEQALEVPDGLGAVAASPMAEQRDRALFLLLYGCGLRISEALGLDIRDLDQALSAGGTLLIRGKGGRERLVPMVPAVARALTEWRARHPAPLAGAPLFPGVRGGRLQPAVAQRAMRVWRDMAGLPDHATPHALRHSFATHLMEGGADLRVIQDLLGHASLSTTQRYTQADEARLMQVWAGAHPRATRPGASRGEDTITTTGKNEP</sequence>
<dbReference type="AlphaFoldDB" id="A0A7W4J207"/>
<dbReference type="GO" id="GO:0009037">
    <property type="term" value="F:tyrosine-based site-specific recombinase activity"/>
    <property type="evidence" value="ECO:0007669"/>
    <property type="project" value="UniProtKB-UniRule"/>
</dbReference>
<dbReference type="PANTHER" id="PTHR30349">
    <property type="entry name" value="PHAGE INTEGRASE-RELATED"/>
    <property type="match status" value="1"/>
</dbReference>
<dbReference type="GO" id="GO:0007059">
    <property type="term" value="P:chromosome segregation"/>
    <property type="evidence" value="ECO:0007669"/>
    <property type="project" value="UniProtKB-UniRule"/>
</dbReference>
<dbReference type="GO" id="GO:0051301">
    <property type="term" value="P:cell division"/>
    <property type="evidence" value="ECO:0007669"/>
    <property type="project" value="UniProtKB-KW"/>
</dbReference>
<dbReference type="Pfam" id="PF02899">
    <property type="entry name" value="Phage_int_SAM_1"/>
    <property type="match status" value="1"/>
</dbReference>
<name>A0A7W4J207_9PROT</name>
<dbReference type="Gene3D" id="1.10.443.10">
    <property type="entry name" value="Intergrase catalytic core"/>
    <property type="match status" value="1"/>
</dbReference>
<dbReference type="InterPro" id="IPR011010">
    <property type="entry name" value="DNA_brk_join_enz"/>
</dbReference>
<keyword evidence="3 9" id="KW-0132">Cell division</keyword>
<feature type="region of interest" description="Disordered" evidence="10">
    <location>
        <begin position="313"/>
        <end position="337"/>
    </location>
</feature>